<keyword evidence="2" id="KW-0472">Membrane</keyword>
<feature type="compositionally biased region" description="Polar residues" evidence="1">
    <location>
        <begin position="153"/>
        <end position="165"/>
    </location>
</feature>
<gene>
    <name evidence="3" type="ORF">BDW02DRAFT_564779</name>
</gene>
<organism evidence="3 4">
    <name type="scientific">Decorospora gaudefroyi</name>
    <dbReference type="NCBI Taxonomy" id="184978"/>
    <lineage>
        <taxon>Eukaryota</taxon>
        <taxon>Fungi</taxon>
        <taxon>Dikarya</taxon>
        <taxon>Ascomycota</taxon>
        <taxon>Pezizomycotina</taxon>
        <taxon>Dothideomycetes</taxon>
        <taxon>Pleosporomycetidae</taxon>
        <taxon>Pleosporales</taxon>
        <taxon>Pleosporineae</taxon>
        <taxon>Pleosporaceae</taxon>
        <taxon>Decorospora</taxon>
    </lineage>
</organism>
<keyword evidence="2" id="KW-1133">Transmembrane helix</keyword>
<evidence type="ECO:0000313" key="3">
    <source>
        <dbReference type="EMBL" id="KAF1838672.1"/>
    </source>
</evidence>
<evidence type="ECO:0000256" key="2">
    <source>
        <dbReference type="SAM" id="Phobius"/>
    </source>
</evidence>
<proteinExistence type="predicted"/>
<keyword evidence="2" id="KW-0812">Transmembrane</keyword>
<keyword evidence="4" id="KW-1185">Reference proteome</keyword>
<accession>A0A6A5KRE5</accession>
<sequence length="598" mass="69160">MEKETIVRSWDFQSPFAKRWNQRYDEAEIPDDDYSFVDALRDNPLEPKRNSIELFLRPYPEDNISLDLEAIIRLCQDVKALDLDGQTKATIWLDDRTYTAYHQTQITSRSLESPQSHEIIPKLGFNVQGGQLLDDDRNGPTTTSASGAPENQPVDSPSARYSPTSRRYKVPLTAKMLYTELKKKRFDFENSPDSDRRVIFVLNPDRNDFLALVETVSQHQHVALRDAIAKFLGFRPSLEISLSTTGIPLYHFSYSLPFFAMRRDIHHRKKNATIPDREWLDLYFIARVLPESTEDGELGIYPAQITVQICGTSAKQYIVYGFEDTDFDPDREFGEDEFSLTDYHADQTAKGELDANRPIWNPREYFLATLKVRSQQVSKEWERLVRTMESAYNYCFPHSFPWNQCMLQLLQRLLPVLEDTIEVWKGFIGPKGDIHYFDDLTSAPCAARIQGTLHDIDRNFDNLATLYRQLLRIQKQCEKEQSSLETRLVLQNNRNTDLMVLYLCPVSMVTSFFGIQKPIMSIQPSGLTFFGLTVLVMAFVQVIRLAMTKRTYRPRWCDTAAIRARGILQGGRANIAENPIGSRVIQRIRTHSWYKKSK</sequence>
<dbReference type="OrthoDB" id="5428055at2759"/>
<feature type="region of interest" description="Disordered" evidence="1">
    <location>
        <begin position="130"/>
        <end position="165"/>
    </location>
</feature>
<evidence type="ECO:0008006" key="5">
    <source>
        <dbReference type="Google" id="ProtNLM"/>
    </source>
</evidence>
<dbReference type="EMBL" id="ML975250">
    <property type="protein sequence ID" value="KAF1838672.1"/>
    <property type="molecule type" value="Genomic_DNA"/>
</dbReference>
<protein>
    <recommendedName>
        <fullName evidence="5">Cora-domain-containing protein</fullName>
    </recommendedName>
</protein>
<dbReference type="AlphaFoldDB" id="A0A6A5KRE5"/>
<reference evidence="3" key="1">
    <citation type="submission" date="2020-01" db="EMBL/GenBank/DDBJ databases">
        <authorList>
            <consortium name="DOE Joint Genome Institute"/>
            <person name="Haridas S."/>
            <person name="Albert R."/>
            <person name="Binder M."/>
            <person name="Bloem J."/>
            <person name="Labutti K."/>
            <person name="Salamov A."/>
            <person name="Andreopoulos B."/>
            <person name="Baker S.E."/>
            <person name="Barry K."/>
            <person name="Bills G."/>
            <person name="Bluhm B.H."/>
            <person name="Cannon C."/>
            <person name="Castanera R."/>
            <person name="Culley D.E."/>
            <person name="Daum C."/>
            <person name="Ezra D."/>
            <person name="Gonzalez J.B."/>
            <person name="Henrissat B."/>
            <person name="Kuo A."/>
            <person name="Liang C."/>
            <person name="Lipzen A."/>
            <person name="Lutzoni F."/>
            <person name="Magnuson J."/>
            <person name="Mondo S."/>
            <person name="Nolan M."/>
            <person name="Ohm R."/>
            <person name="Pangilinan J."/>
            <person name="Park H.-J."/>
            <person name="Ramirez L."/>
            <person name="Alfaro M."/>
            <person name="Sun H."/>
            <person name="Tritt A."/>
            <person name="Yoshinaga Y."/>
            <person name="Zwiers L.-H."/>
            <person name="Turgeon B.G."/>
            <person name="Goodwin S.B."/>
            <person name="Spatafora J.W."/>
            <person name="Crous P.W."/>
            <person name="Grigoriev I.V."/>
        </authorList>
    </citation>
    <scope>NUCLEOTIDE SEQUENCE</scope>
    <source>
        <strain evidence="3">P77</strain>
    </source>
</reference>
<evidence type="ECO:0000256" key="1">
    <source>
        <dbReference type="SAM" id="MobiDB-lite"/>
    </source>
</evidence>
<feature type="transmembrane region" description="Helical" evidence="2">
    <location>
        <begin position="527"/>
        <end position="546"/>
    </location>
</feature>
<dbReference type="Proteomes" id="UP000800040">
    <property type="component" value="Unassembled WGS sequence"/>
</dbReference>
<name>A0A6A5KRE5_9PLEO</name>
<evidence type="ECO:0000313" key="4">
    <source>
        <dbReference type="Proteomes" id="UP000800040"/>
    </source>
</evidence>